<dbReference type="NCBIfam" id="TIGR00086">
    <property type="entry name" value="smpB"/>
    <property type="match status" value="1"/>
</dbReference>
<dbReference type="HAMAP" id="MF_00023">
    <property type="entry name" value="SmpB"/>
    <property type="match status" value="1"/>
</dbReference>
<dbReference type="PANTHER" id="PTHR30308:SF2">
    <property type="entry name" value="SSRA-BINDING PROTEIN"/>
    <property type="match status" value="1"/>
</dbReference>
<evidence type="ECO:0000313" key="4">
    <source>
        <dbReference type="EMBL" id="PJA20102.1"/>
    </source>
</evidence>
<accession>A0A2M7W3K5</accession>
<keyword evidence="1 3" id="KW-0963">Cytoplasm</keyword>
<name>A0A2M7W3K5_9BACT</name>
<dbReference type="InterPro" id="IPR020081">
    <property type="entry name" value="SsrA-bd_prot_CS"/>
</dbReference>
<sequence length="140" mass="16454">MKIVSQNKKVGFLYQLYDKFEAGLVLSGIEVKSARNKKVNISTAYIKLLYHQNINPEIFLIGSDFGNKENIRSIKLLLNRQEINKLIGKVQEKNFTLVPLKLYFKRNILKLEFAVAKGLKKFDKRKKIREKEENKRIRNI</sequence>
<evidence type="ECO:0000256" key="3">
    <source>
        <dbReference type="HAMAP-Rule" id="MF_00023"/>
    </source>
</evidence>
<dbReference type="GO" id="GO:0070929">
    <property type="term" value="P:trans-translation"/>
    <property type="evidence" value="ECO:0007669"/>
    <property type="project" value="UniProtKB-UniRule"/>
</dbReference>
<dbReference type="GO" id="GO:0005829">
    <property type="term" value="C:cytosol"/>
    <property type="evidence" value="ECO:0007669"/>
    <property type="project" value="TreeGrafter"/>
</dbReference>
<dbReference type="GO" id="GO:0003723">
    <property type="term" value="F:RNA binding"/>
    <property type="evidence" value="ECO:0007669"/>
    <property type="project" value="UniProtKB-UniRule"/>
</dbReference>
<proteinExistence type="inferred from homology"/>
<dbReference type="CDD" id="cd09294">
    <property type="entry name" value="SmpB"/>
    <property type="match status" value="1"/>
</dbReference>
<organism evidence="4 5">
    <name type="scientific">Candidatus Berkelbacteria bacterium CG_4_10_14_0_2_um_filter_35_9_33_12</name>
    <dbReference type="NCBI Taxonomy" id="1974499"/>
    <lineage>
        <taxon>Bacteria</taxon>
        <taxon>Candidatus Berkelbacteria</taxon>
    </lineage>
</organism>
<comment type="subcellular location">
    <subcellularLocation>
        <location evidence="3">Cytoplasm</location>
    </subcellularLocation>
    <text evidence="3">The tmRNA-SmpB complex associates with stalled 70S ribosomes.</text>
</comment>
<evidence type="ECO:0000313" key="5">
    <source>
        <dbReference type="Proteomes" id="UP000230137"/>
    </source>
</evidence>
<comment type="similarity">
    <text evidence="3">Belongs to the SmpB family.</text>
</comment>
<comment type="caution">
    <text evidence="4">The sequence shown here is derived from an EMBL/GenBank/DDBJ whole genome shotgun (WGS) entry which is preliminary data.</text>
</comment>
<dbReference type="Gene3D" id="2.40.280.10">
    <property type="match status" value="1"/>
</dbReference>
<dbReference type="InterPro" id="IPR000037">
    <property type="entry name" value="SsrA-bd_prot"/>
</dbReference>
<dbReference type="InterPro" id="IPR023620">
    <property type="entry name" value="SmpB"/>
</dbReference>
<gene>
    <name evidence="3" type="primary">smpB</name>
    <name evidence="4" type="ORF">COX60_02790</name>
</gene>
<reference evidence="5" key="1">
    <citation type="submission" date="2017-09" db="EMBL/GenBank/DDBJ databases">
        <title>Depth-based differentiation of microbial function through sediment-hosted aquifers and enrichment of novel symbionts in the deep terrestrial subsurface.</title>
        <authorList>
            <person name="Probst A.J."/>
            <person name="Ladd B."/>
            <person name="Jarett J.K."/>
            <person name="Geller-Mcgrath D.E."/>
            <person name="Sieber C.M.K."/>
            <person name="Emerson J.B."/>
            <person name="Anantharaman K."/>
            <person name="Thomas B.C."/>
            <person name="Malmstrom R."/>
            <person name="Stieglmeier M."/>
            <person name="Klingl A."/>
            <person name="Woyke T."/>
            <person name="Ryan C.M."/>
            <person name="Banfield J.F."/>
        </authorList>
    </citation>
    <scope>NUCLEOTIDE SEQUENCE [LARGE SCALE GENOMIC DNA]</scope>
</reference>
<dbReference type="PANTHER" id="PTHR30308">
    <property type="entry name" value="TMRNA-BINDING COMPONENT OF TRANS-TRANSLATION TAGGING COMPLEX"/>
    <property type="match status" value="1"/>
</dbReference>
<dbReference type="EMBL" id="PFQF01000039">
    <property type="protein sequence ID" value="PJA20102.1"/>
    <property type="molecule type" value="Genomic_DNA"/>
</dbReference>
<dbReference type="SUPFAM" id="SSF74982">
    <property type="entry name" value="Small protein B (SmpB)"/>
    <property type="match status" value="1"/>
</dbReference>
<dbReference type="AlphaFoldDB" id="A0A2M7W3K5"/>
<dbReference type="Pfam" id="PF01668">
    <property type="entry name" value="SmpB"/>
    <property type="match status" value="1"/>
</dbReference>
<dbReference type="Proteomes" id="UP000230137">
    <property type="component" value="Unassembled WGS sequence"/>
</dbReference>
<protein>
    <recommendedName>
        <fullName evidence="3">SsrA-binding protein</fullName>
    </recommendedName>
    <alternativeName>
        <fullName evidence="3">Small protein B</fullName>
    </alternativeName>
</protein>
<comment type="function">
    <text evidence="3">Required for rescue of stalled ribosomes mediated by trans-translation. Binds to transfer-messenger RNA (tmRNA), required for stable association of tmRNA with ribosomes. tmRNA and SmpB together mimic tRNA shape, replacing the anticodon stem-loop with SmpB. tmRNA is encoded by the ssrA gene; the 2 termini fold to resemble tRNA(Ala) and it encodes a 'tag peptide', a short internal open reading frame. During trans-translation Ala-aminoacylated tmRNA acts like a tRNA, entering the A-site of stalled ribosomes, displacing the stalled mRNA. The ribosome then switches to translate the ORF on the tmRNA; the nascent peptide is terminated with the 'tag peptide' encoded by the tmRNA and targeted for degradation. The ribosome is freed to recommence translation, which seems to be the essential function of trans-translation.</text>
</comment>
<dbReference type="NCBIfam" id="NF003843">
    <property type="entry name" value="PRK05422.1"/>
    <property type="match status" value="1"/>
</dbReference>
<evidence type="ECO:0000256" key="2">
    <source>
        <dbReference type="ARBA" id="ARBA00022884"/>
    </source>
</evidence>
<dbReference type="GO" id="GO:0070930">
    <property type="term" value="P:trans-translation-dependent protein tagging"/>
    <property type="evidence" value="ECO:0007669"/>
    <property type="project" value="TreeGrafter"/>
</dbReference>
<evidence type="ECO:0000256" key="1">
    <source>
        <dbReference type="ARBA" id="ARBA00022490"/>
    </source>
</evidence>
<dbReference type="PROSITE" id="PS01317">
    <property type="entry name" value="SSRP"/>
    <property type="match status" value="1"/>
</dbReference>
<keyword evidence="2 3" id="KW-0694">RNA-binding</keyword>